<name>A0A6A4JCE6_APOLU</name>
<organism evidence="1 2">
    <name type="scientific">Apolygus lucorum</name>
    <name type="common">Small green plant bug</name>
    <name type="synonym">Lygocoris lucorum</name>
    <dbReference type="NCBI Taxonomy" id="248454"/>
    <lineage>
        <taxon>Eukaryota</taxon>
        <taxon>Metazoa</taxon>
        <taxon>Ecdysozoa</taxon>
        <taxon>Arthropoda</taxon>
        <taxon>Hexapoda</taxon>
        <taxon>Insecta</taxon>
        <taxon>Pterygota</taxon>
        <taxon>Neoptera</taxon>
        <taxon>Paraneoptera</taxon>
        <taxon>Hemiptera</taxon>
        <taxon>Heteroptera</taxon>
        <taxon>Panheteroptera</taxon>
        <taxon>Cimicomorpha</taxon>
        <taxon>Miridae</taxon>
        <taxon>Mirini</taxon>
        <taxon>Apolygus</taxon>
    </lineage>
</organism>
<evidence type="ECO:0000313" key="2">
    <source>
        <dbReference type="Proteomes" id="UP000466442"/>
    </source>
</evidence>
<proteinExistence type="predicted"/>
<keyword evidence="2" id="KW-1185">Reference proteome</keyword>
<dbReference type="AlphaFoldDB" id="A0A6A4JCE6"/>
<evidence type="ECO:0008006" key="3">
    <source>
        <dbReference type="Google" id="ProtNLM"/>
    </source>
</evidence>
<accession>A0A6A4JCE6</accession>
<sequence length="130" mass="14052">MLYVPSSKIAKFSATEVESWKELKDQPGVFFSKALAPQSSGSDGEAFPARAGYLKMEAKKILVIQGSVNNVVLTVNKGKGRLTNKTDFKGSQGKIEMIVGDFLTIPVGSSFKLTNLGTKTDLVMSYVKLT</sequence>
<protein>
    <recommendedName>
        <fullName evidence="3">Mif2/CENP-C cupin domain-containing protein</fullName>
    </recommendedName>
</protein>
<dbReference type="EMBL" id="WIXP02000014">
    <property type="protein sequence ID" value="KAF6199885.1"/>
    <property type="molecule type" value="Genomic_DNA"/>
</dbReference>
<comment type="caution">
    <text evidence="1">The sequence shown here is derived from an EMBL/GenBank/DDBJ whole genome shotgun (WGS) entry which is preliminary data.</text>
</comment>
<evidence type="ECO:0000313" key="1">
    <source>
        <dbReference type="EMBL" id="KAF6199885.1"/>
    </source>
</evidence>
<gene>
    <name evidence="1" type="ORF">GE061_006183</name>
</gene>
<reference evidence="1" key="1">
    <citation type="journal article" date="2021" name="Mol. Ecol. Resour.">
        <title>Apolygus lucorum genome provides insights into omnivorousness and mesophyll feeding.</title>
        <authorList>
            <person name="Liu Y."/>
            <person name="Liu H."/>
            <person name="Wang H."/>
            <person name="Huang T."/>
            <person name="Liu B."/>
            <person name="Yang B."/>
            <person name="Yin L."/>
            <person name="Li B."/>
            <person name="Zhang Y."/>
            <person name="Zhang S."/>
            <person name="Jiang F."/>
            <person name="Zhang X."/>
            <person name="Ren Y."/>
            <person name="Wang B."/>
            <person name="Wang S."/>
            <person name="Lu Y."/>
            <person name="Wu K."/>
            <person name="Fan W."/>
            <person name="Wang G."/>
        </authorList>
    </citation>
    <scope>NUCLEOTIDE SEQUENCE</scope>
    <source>
        <strain evidence="1">12Hb</strain>
    </source>
</reference>
<dbReference type="Proteomes" id="UP000466442">
    <property type="component" value="Unassembled WGS sequence"/>
</dbReference>